<protein>
    <submittedName>
        <fullName evidence="2">Uncharacterized protein</fullName>
    </submittedName>
</protein>
<sequence>MCMNKIYSSSLIPSDNTTFGSHTTQINQDQVGDTPKSYLDNKTHPTNENKIGKNEKDSPPIPHLATIQTKYHDEKRNTINPKYFSNQ</sequence>
<evidence type="ECO:0000313" key="2">
    <source>
        <dbReference type="EMBL" id="KAA8577071.1"/>
    </source>
</evidence>
<dbReference type="AlphaFoldDB" id="A0A5M9K610"/>
<evidence type="ECO:0000313" key="3">
    <source>
        <dbReference type="Proteomes" id="UP000322873"/>
    </source>
</evidence>
<proteinExistence type="predicted"/>
<reference evidence="2 3" key="1">
    <citation type="submission" date="2019-06" db="EMBL/GenBank/DDBJ databases">
        <title>Genome Sequence of the Brown Rot Fungal Pathogen Monilinia fructicola.</title>
        <authorList>
            <person name="De Miccolis Angelini R.M."/>
            <person name="Landi L."/>
            <person name="Abate D."/>
            <person name="Pollastro S."/>
            <person name="Romanazzi G."/>
            <person name="Faretra F."/>
        </authorList>
    </citation>
    <scope>NUCLEOTIDE SEQUENCE [LARGE SCALE GENOMIC DNA]</scope>
    <source>
        <strain evidence="2 3">Mfrc123</strain>
    </source>
</reference>
<name>A0A5M9K610_MONFR</name>
<feature type="compositionally biased region" description="Polar residues" evidence="1">
    <location>
        <begin position="13"/>
        <end position="31"/>
    </location>
</feature>
<organism evidence="2 3">
    <name type="scientific">Monilinia fructicola</name>
    <name type="common">Brown rot fungus</name>
    <name type="synonym">Ciboria fructicola</name>
    <dbReference type="NCBI Taxonomy" id="38448"/>
    <lineage>
        <taxon>Eukaryota</taxon>
        <taxon>Fungi</taxon>
        <taxon>Dikarya</taxon>
        <taxon>Ascomycota</taxon>
        <taxon>Pezizomycotina</taxon>
        <taxon>Leotiomycetes</taxon>
        <taxon>Helotiales</taxon>
        <taxon>Sclerotiniaceae</taxon>
        <taxon>Monilinia</taxon>
    </lineage>
</organism>
<evidence type="ECO:0000256" key="1">
    <source>
        <dbReference type="SAM" id="MobiDB-lite"/>
    </source>
</evidence>
<dbReference type="Proteomes" id="UP000322873">
    <property type="component" value="Unassembled WGS sequence"/>
</dbReference>
<feature type="region of interest" description="Disordered" evidence="1">
    <location>
        <begin position="13"/>
        <end position="62"/>
    </location>
</feature>
<gene>
    <name evidence="2" type="ORF">EYC84_007079</name>
</gene>
<dbReference type="EMBL" id="VICG01000001">
    <property type="protein sequence ID" value="KAA8577071.1"/>
    <property type="molecule type" value="Genomic_DNA"/>
</dbReference>
<feature type="compositionally biased region" description="Basic and acidic residues" evidence="1">
    <location>
        <begin position="39"/>
        <end position="58"/>
    </location>
</feature>
<keyword evidence="3" id="KW-1185">Reference proteome</keyword>
<comment type="caution">
    <text evidence="2">The sequence shown here is derived from an EMBL/GenBank/DDBJ whole genome shotgun (WGS) entry which is preliminary data.</text>
</comment>
<accession>A0A5M9K610</accession>